<protein>
    <recommendedName>
        <fullName evidence="3">DUF1330 domain-containing protein</fullName>
    </recommendedName>
</protein>
<evidence type="ECO:0000313" key="1">
    <source>
        <dbReference type="EMBL" id="KAJ03468.1"/>
    </source>
</evidence>
<proteinExistence type="predicted"/>
<dbReference type="AlphaFoldDB" id="A0A061SUN1"/>
<dbReference type="EMBL" id="JEMU01000006">
    <property type="protein sequence ID" value="KAJ03468.1"/>
    <property type="molecule type" value="Genomic_DNA"/>
</dbReference>
<evidence type="ECO:0008006" key="3">
    <source>
        <dbReference type="Google" id="ProtNLM"/>
    </source>
</evidence>
<organism evidence="1 2">
    <name type="scientific">Sulfitobacter mediterraneus</name>
    <dbReference type="NCBI Taxonomy" id="83219"/>
    <lineage>
        <taxon>Bacteria</taxon>
        <taxon>Pseudomonadati</taxon>
        <taxon>Pseudomonadota</taxon>
        <taxon>Alphaproteobacteria</taxon>
        <taxon>Rhodobacterales</taxon>
        <taxon>Roseobacteraceae</taxon>
        <taxon>Sulfitobacter</taxon>
    </lineage>
</organism>
<dbReference type="InterPro" id="IPR011008">
    <property type="entry name" value="Dimeric_a/b-barrel"/>
</dbReference>
<dbReference type="SUPFAM" id="SSF54909">
    <property type="entry name" value="Dimeric alpha+beta barrel"/>
    <property type="match status" value="1"/>
</dbReference>
<keyword evidence="2" id="KW-1185">Reference proteome</keyword>
<reference evidence="1 2" key="1">
    <citation type="journal article" date="2014" name="Genome Announc.">
        <title>Draft Genome Sequences of Two Isolates of the Roseobacter Group, Sulfitobacter sp. Strains 3SOLIMAR09 and 1FIGIMAR09, from Harbors of Mallorca Island (Mediterranean Sea).</title>
        <authorList>
            <person name="Mas-Llado M."/>
            <person name="Pina-Villalonga J.M."/>
            <person name="Brunet-Galmes I."/>
            <person name="Nogales B."/>
            <person name="Bosch R."/>
        </authorList>
    </citation>
    <scope>NUCLEOTIDE SEQUENCE [LARGE SCALE GENOMIC DNA]</scope>
    <source>
        <strain evidence="1 2">1FIGIMAR09</strain>
    </source>
</reference>
<dbReference type="eggNOG" id="COG5470">
    <property type="taxonomic scope" value="Bacteria"/>
</dbReference>
<dbReference type="RefSeq" id="WP_051584094.1">
    <property type="nucleotide sequence ID" value="NZ_JEMU01000006.1"/>
</dbReference>
<comment type="caution">
    <text evidence="1">The sequence shown here is derived from an EMBL/GenBank/DDBJ whole genome shotgun (WGS) entry which is preliminary data.</text>
</comment>
<name>A0A061SUN1_9RHOB</name>
<dbReference type="STRING" id="83219.PM02_08990"/>
<dbReference type="Proteomes" id="UP000027337">
    <property type="component" value="Unassembled WGS sequence"/>
</dbReference>
<sequence>MTTTPSLRDRIDAIVAKWGTEADSVPHQAVWDAIAQCAEDQPLTLVNHFKMRETASYEAGHEEAGSGLTGQEAFQRYGAVSMPGLEQVGGRFLMVAPFMGSFIGAAEDWDLVAIGSYPNPGALLALFEMDAYREAYAHRVAACADQRVSLCLG</sequence>
<accession>A0A061SUN1</accession>
<dbReference type="Gene3D" id="3.30.70.100">
    <property type="match status" value="1"/>
</dbReference>
<evidence type="ECO:0000313" key="2">
    <source>
        <dbReference type="Proteomes" id="UP000027337"/>
    </source>
</evidence>
<gene>
    <name evidence="1" type="ORF">PM02_08990</name>
</gene>